<organism evidence="7 8">
    <name type="scientific">Leifsonia xyli subsp. cynodontis DSM 46306</name>
    <dbReference type="NCBI Taxonomy" id="1389489"/>
    <lineage>
        <taxon>Bacteria</taxon>
        <taxon>Bacillati</taxon>
        <taxon>Actinomycetota</taxon>
        <taxon>Actinomycetes</taxon>
        <taxon>Micrococcales</taxon>
        <taxon>Microbacteriaceae</taxon>
        <taxon>Leifsonia</taxon>
    </lineage>
</organism>
<keyword evidence="5" id="KW-1133">Transmembrane helix</keyword>
<reference evidence="7 8" key="1">
    <citation type="journal article" date="2013" name="Genome Announc.">
        <title>Complete Genome Sequence of Leifsonia xyli subsp. cynodontis Strain DSM46306, a Gram-Positive Bacterial Pathogen of Grasses.</title>
        <authorList>
            <person name="Monteiro-Vitorello C.B."/>
            <person name="Zerillo M.M."/>
            <person name="Van Sluys M.A."/>
            <person name="Camargo L.E."/>
            <person name="Kitajima J.P."/>
        </authorList>
    </citation>
    <scope>NUCLEOTIDE SEQUENCE [LARGE SCALE GENOMIC DNA]</scope>
    <source>
        <strain evidence="7 8">DSM 46306</strain>
    </source>
</reference>
<feature type="domain" description="Gram-positive cocci surface proteins LPxTG" evidence="6">
    <location>
        <begin position="47"/>
        <end position="83"/>
    </location>
</feature>
<evidence type="ECO:0000256" key="1">
    <source>
        <dbReference type="ARBA" id="ARBA00022512"/>
    </source>
</evidence>
<dbReference type="HOGENOM" id="CLU_2538435_0_0_11"/>
<protein>
    <recommendedName>
        <fullName evidence="6">Gram-positive cocci surface proteins LPxTG domain-containing protein</fullName>
    </recommendedName>
</protein>
<dbReference type="Proteomes" id="UP000016743">
    <property type="component" value="Chromosome"/>
</dbReference>
<dbReference type="EMBL" id="CP006734">
    <property type="protein sequence ID" value="AGW40434.1"/>
    <property type="molecule type" value="Genomic_DNA"/>
</dbReference>
<evidence type="ECO:0000259" key="6">
    <source>
        <dbReference type="PROSITE" id="PS50847"/>
    </source>
</evidence>
<evidence type="ECO:0000256" key="4">
    <source>
        <dbReference type="ARBA" id="ARBA00023088"/>
    </source>
</evidence>
<gene>
    <name evidence="7" type="ORF">O159_01870</name>
</gene>
<dbReference type="PATRIC" id="fig|1389489.3.peg.176"/>
<keyword evidence="5" id="KW-0812">Transmembrane</keyword>
<dbReference type="PROSITE" id="PS50847">
    <property type="entry name" value="GRAM_POS_ANCHORING"/>
    <property type="match status" value="1"/>
</dbReference>
<dbReference type="AlphaFoldDB" id="U3P4S4"/>
<name>U3P4S4_LEIXC</name>
<feature type="transmembrane region" description="Helical" evidence="5">
    <location>
        <begin position="55"/>
        <end position="76"/>
    </location>
</feature>
<keyword evidence="8" id="KW-1185">Reference proteome</keyword>
<evidence type="ECO:0000256" key="3">
    <source>
        <dbReference type="ARBA" id="ARBA00022729"/>
    </source>
</evidence>
<keyword evidence="5" id="KW-0472">Membrane</keyword>
<dbReference type="STRING" id="1389489.O159_01870"/>
<proteinExistence type="predicted"/>
<accession>U3P4S4</accession>
<evidence type="ECO:0000313" key="7">
    <source>
        <dbReference type="EMBL" id="AGW40434.1"/>
    </source>
</evidence>
<keyword evidence="2" id="KW-0964">Secreted</keyword>
<keyword evidence="4" id="KW-0572">Peptidoglycan-anchor</keyword>
<evidence type="ECO:0000256" key="2">
    <source>
        <dbReference type="ARBA" id="ARBA00022525"/>
    </source>
</evidence>
<dbReference type="KEGG" id="lxy:O159_01870"/>
<evidence type="ECO:0000313" key="8">
    <source>
        <dbReference type="Proteomes" id="UP000016743"/>
    </source>
</evidence>
<evidence type="ECO:0000256" key="5">
    <source>
        <dbReference type="SAM" id="Phobius"/>
    </source>
</evidence>
<keyword evidence="3" id="KW-0732">Signal</keyword>
<dbReference type="InterPro" id="IPR019931">
    <property type="entry name" value="LPXTG_anchor"/>
</dbReference>
<sequence length="83" mass="8187">MPSAARRWLAVQVTLASGVPADGSAQLAVWAWGAGDSASTTTRPSVLPETGSHVPALPLLLAGGAVAGGAALAGAARRRKRSS</sequence>
<dbReference type="NCBIfam" id="TIGR01167">
    <property type="entry name" value="LPXTG_anchor"/>
    <property type="match status" value="1"/>
</dbReference>
<keyword evidence="1" id="KW-0134">Cell wall</keyword>